<dbReference type="InterPro" id="IPR004107">
    <property type="entry name" value="Integrase_SAM-like_N"/>
</dbReference>
<dbReference type="PANTHER" id="PTHR30349">
    <property type="entry name" value="PHAGE INTEGRASE-RELATED"/>
    <property type="match status" value="1"/>
</dbReference>
<organism evidence="9 10">
    <name type="scientific">Nocardiopsis alborubida</name>
    <dbReference type="NCBI Taxonomy" id="146802"/>
    <lineage>
        <taxon>Bacteria</taxon>
        <taxon>Bacillati</taxon>
        <taxon>Actinomycetota</taxon>
        <taxon>Actinomycetes</taxon>
        <taxon>Streptosporangiales</taxon>
        <taxon>Nocardiopsidaceae</taxon>
        <taxon>Nocardiopsis</taxon>
    </lineage>
</organism>
<accession>A0A7X6M9Q5</accession>
<dbReference type="Gene3D" id="1.10.443.10">
    <property type="entry name" value="Intergrase catalytic core"/>
    <property type="match status" value="1"/>
</dbReference>
<reference evidence="9 10" key="1">
    <citation type="submission" date="2020-04" db="EMBL/GenBank/DDBJ databases">
        <title>MicrobeNet Type strains.</title>
        <authorList>
            <person name="Nicholson A.C."/>
        </authorList>
    </citation>
    <scope>NUCLEOTIDE SEQUENCE [LARGE SCALE GENOMIC DNA]</scope>
    <source>
        <strain evidence="9 10">ATCC 23612</strain>
    </source>
</reference>
<dbReference type="Proteomes" id="UP000553209">
    <property type="component" value="Unassembled WGS sequence"/>
</dbReference>
<dbReference type="GO" id="GO:0015074">
    <property type="term" value="P:DNA integration"/>
    <property type="evidence" value="ECO:0007669"/>
    <property type="project" value="UniProtKB-KW"/>
</dbReference>
<name>A0A7X6M9Q5_9ACTN</name>
<proteinExistence type="inferred from homology"/>
<dbReference type="GO" id="GO:0003677">
    <property type="term" value="F:DNA binding"/>
    <property type="evidence" value="ECO:0007669"/>
    <property type="project" value="UniProtKB-UniRule"/>
</dbReference>
<feature type="compositionally biased region" description="Basic and acidic residues" evidence="6">
    <location>
        <begin position="356"/>
        <end position="371"/>
    </location>
</feature>
<dbReference type="PROSITE" id="PS51900">
    <property type="entry name" value="CB"/>
    <property type="match status" value="1"/>
</dbReference>
<protein>
    <submittedName>
        <fullName evidence="9">Site-specific integrase</fullName>
    </submittedName>
</protein>
<evidence type="ECO:0000256" key="2">
    <source>
        <dbReference type="ARBA" id="ARBA00022908"/>
    </source>
</evidence>
<dbReference type="Gene3D" id="1.10.150.130">
    <property type="match status" value="1"/>
</dbReference>
<dbReference type="RefSeq" id="WP_061081029.1">
    <property type="nucleotide sequence ID" value="NZ_JAAXPG010000001.1"/>
</dbReference>
<dbReference type="Pfam" id="PF26003">
    <property type="entry name" value="Integrase_N_phage"/>
    <property type="match status" value="1"/>
</dbReference>
<dbReference type="SUPFAM" id="SSF56349">
    <property type="entry name" value="DNA breaking-rejoining enzymes"/>
    <property type="match status" value="1"/>
</dbReference>
<feature type="region of interest" description="Disordered" evidence="6">
    <location>
        <begin position="356"/>
        <end position="387"/>
    </location>
</feature>
<dbReference type="Pfam" id="PF14659">
    <property type="entry name" value="Phage_int_SAM_3"/>
    <property type="match status" value="1"/>
</dbReference>
<dbReference type="InterPro" id="IPR058717">
    <property type="entry name" value="Phage_L5_Integrase_N"/>
</dbReference>
<feature type="domain" description="Core-binding (CB)" evidence="8">
    <location>
        <begin position="67"/>
        <end position="147"/>
    </location>
</feature>
<evidence type="ECO:0000313" key="10">
    <source>
        <dbReference type="Proteomes" id="UP000553209"/>
    </source>
</evidence>
<gene>
    <name evidence="9" type="ORF">HGB44_00095</name>
</gene>
<feature type="domain" description="Tyr recombinase" evidence="7">
    <location>
        <begin position="168"/>
        <end position="354"/>
    </location>
</feature>
<evidence type="ECO:0000313" key="9">
    <source>
        <dbReference type="EMBL" id="NKY96088.1"/>
    </source>
</evidence>
<dbReference type="PANTHER" id="PTHR30349:SF64">
    <property type="entry name" value="PROPHAGE INTEGRASE INTD-RELATED"/>
    <property type="match status" value="1"/>
</dbReference>
<evidence type="ECO:0000259" key="8">
    <source>
        <dbReference type="PROSITE" id="PS51900"/>
    </source>
</evidence>
<evidence type="ECO:0000256" key="3">
    <source>
        <dbReference type="ARBA" id="ARBA00023125"/>
    </source>
</evidence>
<dbReference type="InterPro" id="IPR050090">
    <property type="entry name" value="Tyrosine_recombinase_XerCD"/>
</dbReference>
<keyword evidence="3 5" id="KW-0238">DNA-binding</keyword>
<dbReference type="InterPro" id="IPR011010">
    <property type="entry name" value="DNA_brk_join_enz"/>
</dbReference>
<keyword evidence="10" id="KW-1185">Reference proteome</keyword>
<dbReference type="InterPro" id="IPR010998">
    <property type="entry name" value="Integrase_recombinase_N"/>
</dbReference>
<dbReference type="GO" id="GO:0006310">
    <property type="term" value="P:DNA recombination"/>
    <property type="evidence" value="ECO:0007669"/>
    <property type="project" value="UniProtKB-KW"/>
</dbReference>
<dbReference type="Pfam" id="PF00589">
    <property type="entry name" value="Phage_integrase"/>
    <property type="match status" value="1"/>
</dbReference>
<evidence type="ECO:0000259" key="7">
    <source>
        <dbReference type="PROSITE" id="PS51898"/>
    </source>
</evidence>
<evidence type="ECO:0000256" key="4">
    <source>
        <dbReference type="ARBA" id="ARBA00023172"/>
    </source>
</evidence>
<dbReference type="PROSITE" id="PS51898">
    <property type="entry name" value="TYR_RECOMBINASE"/>
    <property type="match status" value="1"/>
</dbReference>
<comment type="caution">
    <text evidence="9">The sequence shown here is derived from an EMBL/GenBank/DDBJ whole genome shotgun (WGS) entry which is preliminary data.</text>
</comment>
<dbReference type="InterPro" id="IPR044068">
    <property type="entry name" value="CB"/>
</dbReference>
<dbReference type="CDD" id="cd01189">
    <property type="entry name" value="INT_ICEBs1_C_like"/>
    <property type="match status" value="1"/>
</dbReference>
<dbReference type="InterPro" id="IPR013762">
    <property type="entry name" value="Integrase-like_cat_sf"/>
</dbReference>
<evidence type="ECO:0000256" key="1">
    <source>
        <dbReference type="ARBA" id="ARBA00008857"/>
    </source>
</evidence>
<sequence>MAAKKRRFGRIRRLASGRYQVRYPGPDGIDHPAPHTFATKKEADRWLALREAEINRDGWWDPNAGEDLFSEYAAEWVDNRELTPKSRRTYEDLLRLHLNPTFGNMGLKDIQEADIRKWRAAKRRKARGRGQVPKAYRLMRAVLNTAVKDKLIRENPCQIDGAGQEDSEERPVLSVSQVFELAEAINPRYRALVLLATFGSLRWGELAGLRRRHLDLDRRTVTVRETVYDIGTLEKGKPKSRAGARTVRLPSLILPDLRCHLDEYSAPGPNGFVFVGVRGNQLRRSNFTKYWADACAAVGLEDVHLHDLRHTGNTYAAEAGASLRELMNRMGHSSPRAAMVYLHARDERAQELADRLGERAAEELRRTRAGDGEGSLSAGAPVRASGT</sequence>
<dbReference type="AlphaFoldDB" id="A0A7X6M9Q5"/>
<dbReference type="EMBL" id="JAAXPG010000001">
    <property type="protein sequence ID" value="NKY96088.1"/>
    <property type="molecule type" value="Genomic_DNA"/>
</dbReference>
<keyword evidence="4" id="KW-0233">DNA recombination</keyword>
<comment type="similarity">
    <text evidence="1">Belongs to the 'phage' integrase family.</text>
</comment>
<dbReference type="InterPro" id="IPR002104">
    <property type="entry name" value="Integrase_catalytic"/>
</dbReference>
<evidence type="ECO:0000256" key="5">
    <source>
        <dbReference type="PROSITE-ProRule" id="PRU01248"/>
    </source>
</evidence>
<evidence type="ECO:0000256" key="6">
    <source>
        <dbReference type="SAM" id="MobiDB-lite"/>
    </source>
</evidence>
<keyword evidence="2" id="KW-0229">DNA integration</keyword>